<sequence>MGIWGWIKEFWQSEEQNSGSRLKDKTYSSENRFDSQELPREKFVRSKQKLFDVNRWSALPEISAEFQIYNAEGEKMKELELHDYIKIELPIPSPENWVYVTDIKNEETSAEFTVSPSKSPVGVIHLNKEIEHFFIDEATSTFRVTLEENSIKGFEIGKNEGVNNKGVSAGKRKLINTLIAEGAWAGFQQLQWKKLTKYFVHKIEINKDI</sequence>
<evidence type="ECO:0000313" key="2">
    <source>
        <dbReference type="Proteomes" id="UP001155280"/>
    </source>
</evidence>
<dbReference type="RefSeq" id="WP_241551048.1">
    <property type="nucleotide sequence ID" value="NZ_JANCNS010000002.1"/>
</dbReference>
<comment type="caution">
    <text evidence="1">The sequence shown here is derived from an EMBL/GenBank/DDBJ whole genome shotgun (WGS) entry which is preliminary data.</text>
</comment>
<accession>A0A9X2RB26</accession>
<protein>
    <submittedName>
        <fullName evidence="1">Uncharacterized protein</fullName>
    </submittedName>
</protein>
<organism evidence="1 2">
    <name type="scientific">Christiangramia oceanisediminis</name>
    <dbReference type="NCBI Taxonomy" id="2920386"/>
    <lineage>
        <taxon>Bacteria</taxon>
        <taxon>Pseudomonadati</taxon>
        <taxon>Bacteroidota</taxon>
        <taxon>Flavobacteriia</taxon>
        <taxon>Flavobacteriales</taxon>
        <taxon>Flavobacteriaceae</taxon>
        <taxon>Christiangramia</taxon>
    </lineage>
</organism>
<dbReference type="Proteomes" id="UP001155280">
    <property type="component" value="Unassembled WGS sequence"/>
</dbReference>
<keyword evidence="2" id="KW-1185">Reference proteome</keyword>
<dbReference type="AlphaFoldDB" id="A0A9X2RB26"/>
<evidence type="ECO:0000313" key="1">
    <source>
        <dbReference type="EMBL" id="MCP9200245.1"/>
    </source>
</evidence>
<gene>
    <name evidence="1" type="ORF">MKO06_10015</name>
</gene>
<dbReference type="EMBL" id="JANCNS010000002">
    <property type="protein sequence ID" value="MCP9200245.1"/>
    <property type="molecule type" value="Genomic_DNA"/>
</dbReference>
<proteinExistence type="predicted"/>
<name>A0A9X2RB26_9FLAO</name>
<reference evidence="1" key="1">
    <citation type="submission" date="2022-07" db="EMBL/GenBank/DDBJ databases">
        <title>Gramela sediminis sp. nov., isolated from deep-sea sediment of the Indian Ocean.</title>
        <authorList>
            <person name="Shi H."/>
        </authorList>
    </citation>
    <scope>NUCLEOTIDE SEQUENCE</scope>
    <source>
        <strain evidence="1">GC03-9</strain>
    </source>
</reference>